<evidence type="ECO:0000313" key="1">
    <source>
        <dbReference type="EMBL" id="TSD57531.1"/>
    </source>
</evidence>
<dbReference type="EMBL" id="VLNT01000019">
    <property type="protein sequence ID" value="TSD57531.1"/>
    <property type="molecule type" value="Genomic_DNA"/>
</dbReference>
<dbReference type="OrthoDB" id="9799039at2"/>
<proteinExistence type="predicted"/>
<reference evidence="1 2" key="1">
    <citation type="submission" date="2019-07" db="EMBL/GenBank/DDBJ databases">
        <authorList>
            <person name="Zhao L.H."/>
        </authorList>
    </citation>
    <scope>NUCLEOTIDE SEQUENCE [LARGE SCALE GENOMIC DNA]</scope>
    <source>
        <strain evidence="1 2">Co35</strain>
    </source>
</reference>
<organism evidence="1 2">
    <name type="scientific">Aeromicrobium piscarium</name>
    <dbReference type="NCBI Taxonomy" id="2590901"/>
    <lineage>
        <taxon>Bacteria</taxon>
        <taxon>Bacillati</taxon>
        <taxon>Actinomycetota</taxon>
        <taxon>Actinomycetes</taxon>
        <taxon>Propionibacteriales</taxon>
        <taxon>Nocardioidaceae</taxon>
        <taxon>Aeromicrobium</taxon>
    </lineage>
</organism>
<dbReference type="AlphaFoldDB" id="A0A554RTV1"/>
<name>A0A554RTV1_9ACTN</name>
<gene>
    <name evidence="1" type="ORF">FNM00_16050</name>
</gene>
<accession>A0A554RTV1</accession>
<evidence type="ECO:0000313" key="2">
    <source>
        <dbReference type="Proteomes" id="UP000316988"/>
    </source>
</evidence>
<keyword evidence="2" id="KW-1185">Reference proteome</keyword>
<sequence>MKRRELMKKLAALARAEGSAMQILEGAKHTKVSIGQRQAVVPRHTDINELTARAILRQMEAN</sequence>
<protein>
    <recommendedName>
        <fullName evidence="3">Type II toxin-antitoxin system HicA family toxin</fullName>
    </recommendedName>
</protein>
<dbReference type="Proteomes" id="UP000316988">
    <property type="component" value="Unassembled WGS sequence"/>
</dbReference>
<comment type="caution">
    <text evidence="1">The sequence shown here is derived from an EMBL/GenBank/DDBJ whole genome shotgun (WGS) entry which is preliminary data.</text>
</comment>
<evidence type="ECO:0008006" key="3">
    <source>
        <dbReference type="Google" id="ProtNLM"/>
    </source>
</evidence>